<keyword evidence="2" id="KW-1185">Reference proteome</keyword>
<gene>
    <name evidence="1" type="ORF">EDC30_105164</name>
</gene>
<dbReference type="Proteomes" id="UP000295382">
    <property type="component" value="Unassembled WGS sequence"/>
</dbReference>
<dbReference type="AlphaFoldDB" id="A0A4R3HV02"/>
<reference evidence="1 2" key="1">
    <citation type="submission" date="2019-03" db="EMBL/GenBank/DDBJ databases">
        <title>Genomic Encyclopedia of Type Strains, Phase IV (KMG-IV): sequencing the most valuable type-strain genomes for metagenomic binning, comparative biology and taxonomic classification.</title>
        <authorList>
            <person name="Goeker M."/>
        </authorList>
    </citation>
    <scope>NUCLEOTIDE SEQUENCE [LARGE SCALE GENOMIC DNA]</scope>
    <source>
        <strain evidence="1 2">DSM 7445</strain>
    </source>
</reference>
<name>A0A4R3HV02_PAULE</name>
<comment type="caution">
    <text evidence="1">The sequence shown here is derived from an EMBL/GenBank/DDBJ whole genome shotgun (WGS) entry which is preliminary data.</text>
</comment>
<organism evidence="1 2">
    <name type="scientific">Paucimonas lemoignei</name>
    <name type="common">Pseudomonas lemoignei</name>
    <dbReference type="NCBI Taxonomy" id="29443"/>
    <lineage>
        <taxon>Bacteria</taxon>
        <taxon>Pseudomonadati</taxon>
        <taxon>Pseudomonadota</taxon>
        <taxon>Betaproteobacteria</taxon>
        <taxon>Burkholderiales</taxon>
        <taxon>Burkholderiaceae</taxon>
        <taxon>Paucimonas</taxon>
    </lineage>
</organism>
<evidence type="ECO:0000313" key="2">
    <source>
        <dbReference type="Proteomes" id="UP000295382"/>
    </source>
</evidence>
<protein>
    <submittedName>
        <fullName evidence="1">Uncharacterized protein</fullName>
    </submittedName>
</protein>
<proteinExistence type="predicted"/>
<dbReference type="EMBL" id="SLZQ01000005">
    <property type="protein sequence ID" value="TCS36942.1"/>
    <property type="molecule type" value="Genomic_DNA"/>
</dbReference>
<accession>A0A4R3HV02</accession>
<sequence>MEYQCDEVELQATGMLNEHLHQSEWNDKAMTLGKQPSPLHYSPARLLDALLHHLKLNNDNALSRRLHVTGNVIQAIRHGTMPIGASMLLWMQEVSGLSVHELRQLLGDRRARCRPAHVIRSRRPHR</sequence>
<evidence type="ECO:0000313" key="1">
    <source>
        <dbReference type="EMBL" id="TCS36942.1"/>
    </source>
</evidence>
<dbReference type="RefSeq" id="WP_243656716.1">
    <property type="nucleotide sequence ID" value="NZ_SLZQ01000005.1"/>
</dbReference>